<feature type="region of interest" description="Disordered" evidence="1">
    <location>
        <begin position="83"/>
        <end position="152"/>
    </location>
</feature>
<dbReference type="HOGENOM" id="CLU_060839_3_0_1"/>
<name>A0A0D3GV16_9ORYZ</name>
<organism evidence="2">
    <name type="scientific">Oryza barthii</name>
    <dbReference type="NCBI Taxonomy" id="65489"/>
    <lineage>
        <taxon>Eukaryota</taxon>
        <taxon>Viridiplantae</taxon>
        <taxon>Streptophyta</taxon>
        <taxon>Embryophyta</taxon>
        <taxon>Tracheophyta</taxon>
        <taxon>Spermatophyta</taxon>
        <taxon>Magnoliopsida</taxon>
        <taxon>Liliopsida</taxon>
        <taxon>Poales</taxon>
        <taxon>Poaceae</taxon>
        <taxon>BOP clade</taxon>
        <taxon>Oryzoideae</taxon>
        <taxon>Oryzeae</taxon>
        <taxon>Oryzinae</taxon>
        <taxon>Oryza</taxon>
    </lineage>
</organism>
<keyword evidence="3" id="KW-1185">Reference proteome</keyword>
<accession>A0A0D3GV16</accession>
<evidence type="ECO:0000313" key="3">
    <source>
        <dbReference type="Proteomes" id="UP000026960"/>
    </source>
</evidence>
<dbReference type="STRING" id="65489.A0A0D3GV16"/>
<dbReference type="eggNOG" id="ENOG502SEHM">
    <property type="taxonomic scope" value="Eukaryota"/>
</dbReference>
<dbReference type="Proteomes" id="UP000026960">
    <property type="component" value="Chromosome 7"/>
</dbReference>
<reference evidence="2" key="2">
    <citation type="submission" date="2015-03" db="UniProtKB">
        <authorList>
            <consortium name="EnsemblPlants"/>
        </authorList>
    </citation>
    <scope>IDENTIFICATION</scope>
</reference>
<dbReference type="PaxDb" id="65489-OBART07G26540.1"/>
<dbReference type="EnsemblPlants" id="OBART07G26540.1">
    <property type="protein sequence ID" value="OBART07G26540.1"/>
    <property type="gene ID" value="OBART07G26540"/>
</dbReference>
<dbReference type="PANTHER" id="PTHR47488">
    <property type="entry name" value="HEAVY METAL TRANSPORT/DETOXIFICATION SUPERFAMILY PROTEIN"/>
    <property type="match status" value="1"/>
</dbReference>
<evidence type="ECO:0000313" key="2">
    <source>
        <dbReference type="EnsemblPlants" id="OBART07G26540.1"/>
    </source>
</evidence>
<evidence type="ECO:0008006" key="4">
    <source>
        <dbReference type="Google" id="ProtNLM"/>
    </source>
</evidence>
<reference evidence="2" key="1">
    <citation type="journal article" date="2009" name="Rice">
        <title>De Novo Next Generation Sequencing of Plant Genomes.</title>
        <authorList>
            <person name="Rounsley S."/>
            <person name="Marri P.R."/>
            <person name="Yu Y."/>
            <person name="He R."/>
            <person name="Sisneros N."/>
            <person name="Goicoechea J.L."/>
            <person name="Lee S.J."/>
            <person name="Angelova A."/>
            <person name="Kudrna D."/>
            <person name="Luo M."/>
            <person name="Affourtit J."/>
            <person name="Desany B."/>
            <person name="Knight J."/>
            <person name="Niazi F."/>
            <person name="Egholm M."/>
            <person name="Wing R.A."/>
        </authorList>
    </citation>
    <scope>NUCLEOTIDE SEQUENCE [LARGE SCALE GENOMIC DNA]</scope>
    <source>
        <strain evidence="2">cv. IRGC 105608</strain>
    </source>
</reference>
<dbReference type="GO" id="GO:1900150">
    <property type="term" value="P:regulation of defense response to fungus"/>
    <property type="evidence" value="ECO:0007669"/>
    <property type="project" value="InterPro"/>
</dbReference>
<dbReference type="InterPro" id="IPR044169">
    <property type="entry name" value="PI21"/>
</dbReference>
<sequence length="282" mass="31192">MADKHMASLIIKANLECEKCCKKIQKVLNKLKDKEKIINIVYENSNNRVIILGHFKPEELAHKLRCKACGVIKDIEFGKLAEAKKEEKKPDQAKKEEKKQPEEKKPEEKKKSEEEKKKGDEKKPEEGKKEEKKEEKPKVKEETKATPAPSSTTVNLQFTNMCGICYPWPCSDPTHWGAGVVHPQWPQCEATAAALPAFVPGHHHHQLPPWGGVPAPKWPCGGPSYCGGCGTCRGSGWPAAAPMQAMCCPGPSSCRGCKGCRIVQEGKFVYEEYPAASACAVM</sequence>
<proteinExistence type="predicted"/>
<dbReference type="Gramene" id="OBART07G26540.1">
    <property type="protein sequence ID" value="OBART07G26540.1"/>
    <property type="gene ID" value="OBART07G26540"/>
</dbReference>
<evidence type="ECO:0000256" key="1">
    <source>
        <dbReference type="SAM" id="MobiDB-lite"/>
    </source>
</evidence>
<dbReference type="PANTHER" id="PTHR47488:SF2">
    <property type="entry name" value="OS07G0682000 PROTEIN"/>
    <property type="match status" value="1"/>
</dbReference>
<feature type="compositionally biased region" description="Basic and acidic residues" evidence="1">
    <location>
        <begin position="83"/>
        <end position="144"/>
    </location>
</feature>
<protein>
    <recommendedName>
        <fullName evidence="4">HMA domain-containing protein</fullName>
    </recommendedName>
</protein>
<dbReference type="AlphaFoldDB" id="A0A0D3GV16"/>